<evidence type="ECO:0000256" key="15">
    <source>
        <dbReference type="ARBA" id="ARBA00034000"/>
    </source>
</evidence>
<evidence type="ECO:0000313" key="19">
    <source>
        <dbReference type="EMBL" id="RHW40235.1"/>
    </source>
</evidence>
<reference evidence="19 20" key="1">
    <citation type="journal article" date="2017" name="Int. J. Syst. Evol. Microbiol.">
        <title>Bacillus notoginsengisoli sp. nov., a novel bacterium isolated from the rhizosphere of Panax notoginseng.</title>
        <authorList>
            <person name="Zhang M.Y."/>
            <person name="Cheng J."/>
            <person name="Cai Y."/>
            <person name="Zhang T.Y."/>
            <person name="Wu Y.Y."/>
            <person name="Manikprabhu D."/>
            <person name="Li W.J."/>
            <person name="Zhang Y.X."/>
        </authorList>
    </citation>
    <scope>NUCLEOTIDE SEQUENCE [LARGE SCALE GENOMIC DNA]</scope>
    <source>
        <strain evidence="19 20">JCM 30743</strain>
    </source>
</reference>
<gene>
    <name evidence="19" type="ORF">D1B31_11795</name>
</gene>
<sequence>METMTGQGFKRVVKYVRAAFFLGLFGSAALALAALLILVYAKVLGPPPLAVPQSTLYYAEDGTVIGETNFGQKRYWVPIKDISPYLVEATISIEDRKFYEHSGFDLKRIAGATIADIKAFGKVQGASTVTQQYARNLFLGHDKTWTRKLKEALYAIRLEMNYSKEKILEGYLNTIYYGNRAYGIQAASKYYFGKNAADLTLAEASMLAGIPKGPGAFSPFASMERAKQRQGIILQAMAQNGYIKTAEAEAASAADLALTGTDPNRKLKKAPYFQDAVAAALKNQLGLSERAIALGGLRVYTTIDTKQQEAAEQQIKSVIASDSDIQAALVAVNPKNGHIKAMAGGRDYEKSPFNRAVQALREPGSTIKPFLYYAALGHGYTPSTTVRSELTTFRFDNGQPDYTPHNYNNKYANGDITLAQALAVSDNVYAVKTHLFLGEETLVNAAAKFGLTTPMAKVPSLALGTSGVRVIEMANAYSLFVNGGKKVEPTLITRVETADGKIIYEKEDKDEQVLDPARTYVMTQMLMGVFDTKLNGYANVTGSTILKGMTRPYAGKSGSTPTDSWMIGFTPQLVSAVWTGYDDARKVENVPEKSYAKQIWIRFMEEALHGQPIKPFRAPREGVTGVYVDVANGKLATKDCPVRRFTYFESGTEPVEYCTEHLGDGGLGDGNNRKGLDGKGSKREKTWYKRLWDWGD</sequence>
<evidence type="ECO:0000256" key="11">
    <source>
        <dbReference type="ARBA" id="ARBA00022984"/>
    </source>
</evidence>
<accession>A0A417YT40</accession>
<keyword evidence="13" id="KW-0511">Multifunctional enzyme</keyword>
<dbReference type="InterPro" id="IPR001460">
    <property type="entry name" value="PCN-bd_Tpept"/>
</dbReference>
<evidence type="ECO:0000256" key="14">
    <source>
        <dbReference type="ARBA" id="ARBA00023316"/>
    </source>
</evidence>
<dbReference type="Pfam" id="PF00912">
    <property type="entry name" value="Transgly"/>
    <property type="match status" value="1"/>
</dbReference>
<evidence type="ECO:0000256" key="4">
    <source>
        <dbReference type="ARBA" id="ARBA00022475"/>
    </source>
</evidence>
<evidence type="ECO:0000256" key="2">
    <source>
        <dbReference type="ARBA" id="ARBA00007090"/>
    </source>
</evidence>
<evidence type="ECO:0000256" key="12">
    <source>
        <dbReference type="ARBA" id="ARBA00023136"/>
    </source>
</evidence>
<evidence type="ECO:0000256" key="1">
    <source>
        <dbReference type="ARBA" id="ARBA00004236"/>
    </source>
</evidence>
<dbReference type="RefSeq" id="WP_118920996.1">
    <property type="nucleotide sequence ID" value="NZ_QWEG01000007.1"/>
</dbReference>
<feature type="domain" description="Glycosyl transferase family 51" evidence="18">
    <location>
        <begin position="62"/>
        <end position="237"/>
    </location>
</feature>
<comment type="catalytic activity">
    <reaction evidence="16">
        <text>[GlcNAc-(1-&gt;4)-Mur2Ac(oyl-L-Ala-gamma-D-Glu-L-Lys-D-Ala-D-Ala)](n)-di-trans,octa-cis-undecaprenyl diphosphate + beta-D-GlcNAc-(1-&gt;4)-Mur2Ac(oyl-L-Ala-gamma-D-Glu-L-Lys-D-Ala-D-Ala)-di-trans,octa-cis-undecaprenyl diphosphate = [GlcNAc-(1-&gt;4)-Mur2Ac(oyl-L-Ala-gamma-D-Glu-L-Lys-D-Ala-D-Ala)](n+1)-di-trans,octa-cis-undecaprenyl diphosphate + di-trans,octa-cis-undecaprenyl diphosphate + H(+)</text>
        <dbReference type="Rhea" id="RHEA:23708"/>
        <dbReference type="Rhea" id="RHEA-COMP:9602"/>
        <dbReference type="Rhea" id="RHEA-COMP:9603"/>
        <dbReference type="ChEBI" id="CHEBI:15378"/>
        <dbReference type="ChEBI" id="CHEBI:58405"/>
        <dbReference type="ChEBI" id="CHEBI:60033"/>
        <dbReference type="ChEBI" id="CHEBI:78435"/>
        <dbReference type="EC" id="2.4.99.28"/>
    </reaction>
</comment>
<evidence type="ECO:0000256" key="10">
    <source>
        <dbReference type="ARBA" id="ARBA00022960"/>
    </source>
</evidence>
<evidence type="ECO:0000256" key="8">
    <source>
        <dbReference type="ARBA" id="ARBA00022679"/>
    </source>
</evidence>
<dbReference type="Pfam" id="PF00905">
    <property type="entry name" value="Transpeptidase"/>
    <property type="match status" value="1"/>
</dbReference>
<comment type="similarity">
    <text evidence="3">In the N-terminal section; belongs to the glycosyltransferase 51 family.</text>
</comment>
<dbReference type="GO" id="GO:0009252">
    <property type="term" value="P:peptidoglycan biosynthetic process"/>
    <property type="evidence" value="ECO:0007669"/>
    <property type="project" value="UniProtKB-KW"/>
</dbReference>
<name>A0A417YT40_9BACI</name>
<evidence type="ECO:0000313" key="20">
    <source>
        <dbReference type="Proteomes" id="UP000284416"/>
    </source>
</evidence>
<dbReference type="GO" id="GO:0009002">
    <property type="term" value="F:serine-type D-Ala-D-Ala carboxypeptidase activity"/>
    <property type="evidence" value="ECO:0007669"/>
    <property type="project" value="UniProtKB-EC"/>
</dbReference>
<dbReference type="InterPro" id="IPR036950">
    <property type="entry name" value="PBP_transglycosylase"/>
</dbReference>
<dbReference type="AlphaFoldDB" id="A0A417YT40"/>
<dbReference type="Gene3D" id="1.10.3810.10">
    <property type="entry name" value="Biosynthetic peptidoglycan transglycosylase-like"/>
    <property type="match status" value="1"/>
</dbReference>
<dbReference type="GO" id="GO:0008955">
    <property type="term" value="F:peptidoglycan glycosyltransferase activity"/>
    <property type="evidence" value="ECO:0007669"/>
    <property type="project" value="UniProtKB-EC"/>
</dbReference>
<keyword evidence="14" id="KW-0961">Cell wall biogenesis/degradation</keyword>
<comment type="catalytic activity">
    <reaction evidence="15">
        <text>Preferential cleavage: (Ac)2-L-Lys-D-Ala-|-D-Ala. Also transpeptidation of peptidyl-alanyl moieties that are N-acyl substituents of D-alanine.</text>
        <dbReference type="EC" id="3.4.16.4"/>
    </reaction>
</comment>
<evidence type="ECO:0000256" key="3">
    <source>
        <dbReference type="ARBA" id="ARBA00007739"/>
    </source>
</evidence>
<keyword evidence="9" id="KW-0378">Hydrolase</keyword>
<evidence type="ECO:0000259" key="18">
    <source>
        <dbReference type="Pfam" id="PF00912"/>
    </source>
</evidence>
<dbReference type="NCBIfam" id="TIGR02074">
    <property type="entry name" value="PBP_1a_fam"/>
    <property type="match status" value="1"/>
</dbReference>
<keyword evidence="6" id="KW-0645">Protease</keyword>
<dbReference type="GO" id="GO:0008658">
    <property type="term" value="F:penicillin binding"/>
    <property type="evidence" value="ECO:0007669"/>
    <property type="project" value="InterPro"/>
</dbReference>
<keyword evidence="7" id="KW-0328">Glycosyltransferase</keyword>
<protein>
    <submittedName>
        <fullName evidence="19">PBP1A family penicillin-binding protein</fullName>
    </submittedName>
</protein>
<dbReference type="Proteomes" id="UP000284416">
    <property type="component" value="Unassembled WGS sequence"/>
</dbReference>
<evidence type="ECO:0000256" key="13">
    <source>
        <dbReference type="ARBA" id="ARBA00023268"/>
    </source>
</evidence>
<proteinExistence type="inferred from homology"/>
<dbReference type="GO" id="GO:0005886">
    <property type="term" value="C:plasma membrane"/>
    <property type="evidence" value="ECO:0007669"/>
    <property type="project" value="UniProtKB-SubCell"/>
</dbReference>
<dbReference type="InterPro" id="IPR050396">
    <property type="entry name" value="Glycosyltr_51/Transpeptidase"/>
</dbReference>
<evidence type="ECO:0000256" key="5">
    <source>
        <dbReference type="ARBA" id="ARBA00022645"/>
    </source>
</evidence>
<evidence type="ECO:0000256" key="16">
    <source>
        <dbReference type="ARBA" id="ARBA00049902"/>
    </source>
</evidence>
<dbReference type="GO" id="GO:0008360">
    <property type="term" value="P:regulation of cell shape"/>
    <property type="evidence" value="ECO:0007669"/>
    <property type="project" value="UniProtKB-KW"/>
</dbReference>
<keyword evidence="8" id="KW-0808">Transferase</keyword>
<dbReference type="GO" id="GO:0071555">
    <property type="term" value="P:cell wall organization"/>
    <property type="evidence" value="ECO:0007669"/>
    <property type="project" value="UniProtKB-KW"/>
</dbReference>
<dbReference type="InterPro" id="IPR001264">
    <property type="entry name" value="Glyco_trans_51"/>
</dbReference>
<dbReference type="GO" id="GO:0030288">
    <property type="term" value="C:outer membrane-bounded periplasmic space"/>
    <property type="evidence" value="ECO:0007669"/>
    <property type="project" value="TreeGrafter"/>
</dbReference>
<evidence type="ECO:0000256" key="9">
    <source>
        <dbReference type="ARBA" id="ARBA00022801"/>
    </source>
</evidence>
<dbReference type="InterPro" id="IPR023346">
    <property type="entry name" value="Lysozyme-like_dom_sf"/>
</dbReference>
<evidence type="ECO:0000259" key="17">
    <source>
        <dbReference type="Pfam" id="PF00905"/>
    </source>
</evidence>
<keyword evidence="10" id="KW-0133">Cell shape</keyword>
<organism evidence="19 20">
    <name type="scientific">Neobacillus notoginsengisoli</name>
    <dbReference type="NCBI Taxonomy" id="1578198"/>
    <lineage>
        <taxon>Bacteria</taxon>
        <taxon>Bacillati</taxon>
        <taxon>Bacillota</taxon>
        <taxon>Bacilli</taxon>
        <taxon>Bacillales</taxon>
        <taxon>Bacillaceae</taxon>
        <taxon>Neobacillus</taxon>
    </lineage>
</organism>
<dbReference type="PANTHER" id="PTHR32282">
    <property type="entry name" value="BINDING PROTEIN TRANSPEPTIDASE, PUTATIVE-RELATED"/>
    <property type="match status" value="1"/>
</dbReference>
<dbReference type="Gene3D" id="3.40.710.10">
    <property type="entry name" value="DD-peptidase/beta-lactamase superfamily"/>
    <property type="match status" value="1"/>
</dbReference>
<dbReference type="SUPFAM" id="SSF56601">
    <property type="entry name" value="beta-lactamase/transpeptidase-like"/>
    <property type="match status" value="1"/>
</dbReference>
<dbReference type="PANTHER" id="PTHR32282:SF11">
    <property type="entry name" value="PENICILLIN-BINDING PROTEIN 1B"/>
    <property type="match status" value="1"/>
</dbReference>
<dbReference type="InterPro" id="IPR012338">
    <property type="entry name" value="Beta-lactam/transpept-like"/>
</dbReference>
<dbReference type="SUPFAM" id="SSF53955">
    <property type="entry name" value="Lysozyme-like"/>
    <property type="match status" value="1"/>
</dbReference>
<dbReference type="GO" id="GO:0006508">
    <property type="term" value="P:proteolysis"/>
    <property type="evidence" value="ECO:0007669"/>
    <property type="project" value="UniProtKB-KW"/>
</dbReference>
<dbReference type="FunFam" id="1.10.3810.10:FF:000001">
    <property type="entry name" value="Penicillin-binding protein 1A"/>
    <property type="match status" value="1"/>
</dbReference>
<comment type="similarity">
    <text evidence="2">In the C-terminal section; belongs to the transpeptidase family.</text>
</comment>
<dbReference type="OrthoDB" id="9766909at2"/>
<comment type="subcellular location">
    <subcellularLocation>
        <location evidence="1">Cell membrane</location>
    </subcellularLocation>
</comment>
<evidence type="ECO:0000256" key="7">
    <source>
        <dbReference type="ARBA" id="ARBA00022676"/>
    </source>
</evidence>
<keyword evidence="11" id="KW-0573">Peptidoglycan synthesis</keyword>
<comment type="caution">
    <text evidence="19">The sequence shown here is derived from an EMBL/GenBank/DDBJ whole genome shotgun (WGS) entry which is preliminary data.</text>
</comment>
<feature type="domain" description="Penicillin-binding protein transpeptidase" evidence="17">
    <location>
        <begin position="328"/>
        <end position="579"/>
    </location>
</feature>
<keyword evidence="12" id="KW-0472">Membrane</keyword>
<keyword evidence="20" id="KW-1185">Reference proteome</keyword>
<evidence type="ECO:0000256" key="6">
    <source>
        <dbReference type="ARBA" id="ARBA00022670"/>
    </source>
</evidence>
<keyword evidence="5" id="KW-0121">Carboxypeptidase</keyword>
<keyword evidence="4" id="KW-1003">Cell membrane</keyword>
<dbReference type="EMBL" id="QWEG01000007">
    <property type="protein sequence ID" value="RHW40235.1"/>
    <property type="molecule type" value="Genomic_DNA"/>
</dbReference>